<sequence length="428" mass="49495">YHWCLHKEHKRHSVAGTSAPIEGEPIHMTLQEVRHYLQTLYSSSSDSSDHKERTSRPKPSLIVTTENKYTTEANNALSHKEVNCVTNANGRTKKSTFLINIKNKKVKDSCDNVSKQINISQTSKPDKRKKAPAKLFSFKQTLCNMFRFKRFLSPEHVKCDVSVVQEKSNYINNTNSVEETHNNISCRALPPLPLKEEEEALEEQTLDFATSIQRVKDYGWYWGPLPSEVAEKILSNEPDGSFIVRDSSDDHYIFSLTFKLNNCVRHVRIDHDQGNFSFGSCTKFKSQTIVEFIENAVEHSRSGRYLFFLHRRPVIGPVRVQLLHPVSRFKQVQSLQHICRFVIHKVVRRDLIPSLPLPRRMIDYLNTPHYYSEHLIDVEDTSNEQVPPRNPTPAIRRDYQEDEVQAAVIPTIPFNNYIVLNNTNPRQS</sequence>
<evidence type="ECO:0008006" key="10">
    <source>
        <dbReference type="Google" id="ProtNLM"/>
    </source>
</evidence>
<keyword evidence="1" id="KW-0341">Growth regulation</keyword>
<dbReference type="InterPro" id="IPR035866">
    <property type="entry name" value="SOCS7_SH2"/>
</dbReference>
<dbReference type="FunFam" id="3.30.505.10:FF:000079">
    <property type="entry name" value="Suppressor of cytokine signaling 7"/>
    <property type="match status" value="1"/>
</dbReference>
<evidence type="ECO:0000256" key="2">
    <source>
        <dbReference type="ARBA" id="ARBA00022700"/>
    </source>
</evidence>
<dbReference type="EMBL" id="QDEB01031790">
    <property type="protein sequence ID" value="RZC39720.1"/>
    <property type="molecule type" value="Genomic_DNA"/>
</dbReference>
<dbReference type="SUPFAM" id="SSF55550">
    <property type="entry name" value="SH2 domain"/>
    <property type="match status" value="1"/>
</dbReference>
<dbReference type="STRING" id="1661398.A0A482W3M7"/>
<dbReference type="InterPro" id="IPR036860">
    <property type="entry name" value="SH2_dom_sf"/>
</dbReference>
<dbReference type="OrthoDB" id="6426624at2759"/>
<dbReference type="PROSITE" id="PS50001">
    <property type="entry name" value="SH2"/>
    <property type="match status" value="1"/>
</dbReference>
<dbReference type="CDD" id="cd03741">
    <property type="entry name" value="SOCS_SOCS7"/>
    <property type="match status" value="1"/>
</dbReference>
<keyword evidence="2" id="KW-0734">Signal transduction inhibitor</keyword>
<evidence type="ECO:0000313" key="8">
    <source>
        <dbReference type="EMBL" id="RZC39720.1"/>
    </source>
</evidence>
<dbReference type="InterPro" id="IPR036036">
    <property type="entry name" value="SOCS_box-like_dom_sf"/>
</dbReference>
<dbReference type="GO" id="GO:0046935">
    <property type="term" value="F:1-phosphatidylinositol-3-kinase regulator activity"/>
    <property type="evidence" value="ECO:0007669"/>
    <property type="project" value="TreeGrafter"/>
</dbReference>
<dbReference type="AlphaFoldDB" id="A0A482W3M7"/>
<feature type="domain" description="SOCS box" evidence="7">
    <location>
        <begin position="321"/>
        <end position="371"/>
    </location>
</feature>
<dbReference type="InterPro" id="IPR000980">
    <property type="entry name" value="SH2"/>
</dbReference>
<gene>
    <name evidence="8" type="ORF">BDFB_003256</name>
</gene>
<dbReference type="Proteomes" id="UP000292052">
    <property type="component" value="Unassembled WGS sequence"/>
</dbReference>
<reference evidence="8 9" key="1">
    <citation type="submission" date="2017-03" db="EMBL/GenBank/DDBJ databases">
        <title>Genome of the blue death feigning beetle - Asbolus verrucosus.</title>
        <authorList>
            <person name="Rider S.D."/>
        </authorList>
    </citation>
    <scope>NUCLEOTIDE SEQUENCE [LARGE SCALE GENOMIC DNA]</scope>
    <source>
        <strain evidence="8">Butters</strain>
        <tissue evidence="8">Head and leg muscle</tissue>
    </source>
</reference>
<evidence type="ECO:0000256" key="1">
    <source>
        <dbReference type="ARBA" id="ARBA00022604"/>
    </source>
</evidence>
<evidence type="ECO:0000256" key="4">
    <source>
        <dbReference type="ARBA" id="ARBA00022999"/>
    </source>
</evidence>
<evidence type="ECO:0000313" key="9">
    <source>
        <dbReference type="Proteomes" id="UP000292052"/>
    </source>
</evidence>
<dbReference type="InterPro" id="IPR001496">
    <property type="entry name" value="SOCS_box"/>
</dbReference>
<dbReference type="Pfam" id="PF07525">
    <property type="entry name" value="SOCS_box"/>
    <property type="match status" value="1"/>
</dbReference>
<keyword evidence="3" id="KW-0833">Ubl conjugation pathway</keyword>
<dbReference type="SUPFAM" id="SSF158235">
    <property type="entry name" value="SOCS box-like"/>
    <property type="match status" value="1"/>
</dbReference>
<dbReference type="PANTHER" id="PTHR10155:SF5">
    <property type="entry name" value="SUPPRESSOR OF CYTOKINE SIGNALING 7"/>
    <property type="match status" value="1"/>
</dbReference>
<proteinExistence type="predicted"/>
<evidence type="ECO:0000256" key="5">
    <source>
        <dbReference type="PROSITE-ProRule" id="PRU00191"/>
    </source>
</evidence>
<name>A0A482W3M7_ASBVE</name>
<feature type="non-terminal residue" evidence="8">
    <location>
        <position position="1"/>
    </location>
</feature>
<evidence type="ECO:0000256" key="3">
    <source>
        <dbReference type="ARBA" id="ARBA00022786"/>
    </source>
</evidence>
<dbReference type="SMART" id="SM00969">
    <property type="entry name" value="SOCS_box"/>
    <property type="match status" value="1"/>
</dbReference>
<dbReference type="GO" id="GO:0005942">
    <property type="term" value="C:phosphatidylinositol 3-kinase complex"/>
    <property type="evidence" value="ECO:0007669"/>
    <property type="project" value="TreeGrafter"/>
</dbReference>
<protein>
    <recommendedName>
        <fullName evidence="10">Suppressor of cytokine signaling 7</fullName>
    </recommendedName>
</protein>
<dbReference type="SMART" id="SM00253">
    <property type="entry name" value="SOCS"/>
    <property type="match status" value="1"/>
</dbReference>
<evidence type="ECO:0000259" key="6">
    <source>
        <dbReference type="PROSITE" id="PS50001"/>
    </source>
</evidence>
<dbReference type="CDD" id="cd10388">
    <property type="entry name" value="SH2_SOCS7"/>
    <property type="match status" value="1"/>
</dbReference>
<dbReference type="InterPro" id="IPR037346">
    <property type="entry name" value="SOCS7_SOCS"/>
</dbReference>
<dbReference type="GO" id="GO:0035556">
    <property type="term" value="P:intracellular signal transduction"/>
    <property type="evidence" value="ECO:0007669"/>
    <property type="project" value="InterPro"/>
</dbReference>
<dbReference type="Pfam" id="PF00017">
    <property type="entry name" value="SH2"/>
    <property type="match status" value="1"/>
</dbReference>
<dbReference type="Gene3D" id="3.30.505.10">
    <property type="entry name" value="SH2 domain"/>
    <property type="match status" value="1"/>
</dbReference>
<feature type="domain" description="SH2" evidence="6">
    <location>
        <begin position="220"/>
        <end position="326"/>
    </location>
</feature>
<accession>A0A482W3M7</accession>
<evidence type="ECO:0000259" key="7">
    <source>
        <dbReference type="PROSITE" id="PS50225"/>
    </source>
</evidence>
<dbReference type="PANTHER" id="PTHR10155">
    <property type="entry name" value="PHOSPHATIDYLINOSITOL 3-KINASE REGULATORY SUBUNIT"/>
    <property type="match status" value="1"/>
</dbReference>
<keyword evidence="4 5" id="KW-0727">SH2 domain</keyword>
<dbReference type="GO" id="GO:0046854">
    <property type="term" value="P:phosphatidylinositol phosphate biosynthetic process"/>
    <property type="evidence" value="ECO:0007669"/>
    <property type="project" value="TreeGrafter"/>
</dbReference>
<dbReference type="PROSITE" id="PS50225">
    <property type="entry name" value="SOCS"/>
    <property type="match status" value="1"/>
</dbReference>
<dbReference type="GO" id="GO:0009968">
    <property type="term" value="P:negative regulation of signal transduction"/>
    <property type="evidence" value="ECO:0007669"/>
    <property type="project" value="UniProtKB-KW"/>
</dbReference>
<organism evidence="8 9">
    <name type="scientific">Asbolus verrucosus</name>
    <name type="common">Desert ironclad beetle</name>
    <dbReference type="NCBI Taxonomy" id="1661398"/>
    <lineage>
        <taxon>Eukaryota</taxon>
        <taxon>Metazoa</taxon>
        <taxon>Ecdysozoa</taxon>
        <taxon>Arthropoda</taxon>
        <taxon>Hexapoda</taxon>
        <taxon>Insecta</taxon>
        <taxon>Pterygota</taxon>
        <taxon>Neoptera</taxon>
        <taxon>Endopterygota</taxon>
        <taxon>Coleoptera</taxon>
        <taxon>Polyphaga</taxon>
        <taxon>Cucujiformia</taxon>
        <taxon>Tenebrionidae</taxon>
        <taxon>Pimeliinae</taxon>
        <taxon>Asbolus</taxon>
    </lineage>
</organism>
<keyword evidence="9" id="KW-1185">Reference proteome</keyword>
<dbReference type="SMART" id="SM00252">
    <property type="entry name" value="SH2"/>
    <property type="match status" value="1"/>
</dbReference>
<comment type="caution">
    <text evidence="8">The sequence shown here is derived from an EMBL/GenBank/DDBJ whole genome shotgun (WGS) entry which is preliminary data.</text>
</comment>